<dbReference type="SMART" id="SM00091">
    <property type="entry name" value="PAS"/>
    <property type="match status" value="1"/>
</dbReference>
<gene>
    <name evidence="10" type="primary">rcsC_25</name>
    <name evidence="10" type="ORF">SIID45300_01155</name>
</gene>
<keyword evidence="10" id="KW-0418">Kinase</keyword>
<feature type="domain" description="Response regulatory" evidence="8">
    <location>
        <begin position="656"/>
        <end position="774"/>
    </location>
</feature>
<dbReference type="PANTHER" id="PTHR45339">
    <property type="entry name" value="HYBRID SIGNAL TRANSDUCTION HISTIDINE KINASE J"/>
    <property type="match status" value="1"/>
</dbReference>
<keyword evidence="6" id="KW-0812">Transmembrane</keyword>
<evidence type="ECO:0000256" key="3">
    <source>
        <dbReference type="ARBA" id="ARBA00022553"/>
    </source>
</evidence>
<dbReference type="EC" id="2.7.13.3" evidence="2"/>
<evidence type="ECO:0000256" key="2">
    <source>
        <dbReference type="ARBA" id="ARBA00012438"/>
    </source>
</evidence>
<dbReference type="Gene3D" id="3.30.450.20">
    <property type="entry name" value="PAS domain"/>
    <property type="match status" value="1"/>
</dbReference>
<evidence type="ECO:0000256" key="4">
    <source>
        <dbReference type="PROSITE-ProRule" id="PRU00169"/>
    </source>
</evidence>
<dbReference type="Gene3D" id="1.10.287.130">
    <property type="match status" value="1"/>
</dbReference>
<dbReference type="InterPro" id="IPR013767">
    <property type="entry name" value="PAS_fold"/>
</dbReference>
<dbReference type="InterPro" id="IPR003661">
    <property type="entry name" value="HisK_dim/P_dom"/>
</dbReference>
<dbReference type="RefSeq" id="WP_420904560.1">
    <property type="nucleotide sequence ID" value="NZ_BAAFGK010000004.1"/>
</dbReference>
<evidence type="ECO:0000256" key="6">
    <source>
        <dbReference type="SAM" id="Phobius"/>
    </source>
</evidence>
<name>A0ABQ0C809_9PROT</name>
<dbReference type="SMART" id="SM00388">
    <property type="entry name" value="HisKA"/>
    <property type="match status" value="1"/>
</dbReference>
<evidence type="ECO:0000256" key="5">
    <source>
        <dbReference type="SAM" id="MobiDB-lite"/>
    </source>
</evidence>
<feature type="domain" description="Histidine kinase" evidence="7">
    <location>
        <begin position="251"/>
        <end position="482"/>
    </location>
</feature>
<evidence type="ECO:0000256" key="1">
    <source>
        <dbReference type="ARBA" id="ARBA00000085"/>
    </source>
</evidence>
<feature type="transmembrane region" description="Helical" evidence="6">
    <location>
        <begin position="21"/>
        <end position="48"/>
    </location>
</feature>
<evidence type="ECO:0000259" key="7">
    <source>
        <dbReference type="PROSITE" id="PS50109"/>
    </source>
</evidence>
<feature type="modified residue" description="4-aspartylphosphate" evidence="4">
    <location>
        <position position="565"/>
    </location>
</feature>
<dbReference type="InterPro" id="IPR036890">
    <property type="entry name" value="HATPase_C_sf"/>
</dbReference>
<feature type="domain" description="PAS" evidence="9">
    <location>
        <begin position="102"/>
        <end position="150"/>
    </location>
</feature>
<dbReference type="Proteomes" id="UP001628193">
    <property type="component" value="Unassembled WGS sequence"/>
</dbReference>
<dbReference type="SMART" id="SM00448">
    <property type="entry name" value="REC"/>
    <property type="match status" value="1"/>
</dbReference>
<dbReference type="CDD" id="cd00082">
    <property type="entry name" value="HisKA"/>
    <property type="match status" value="1"/>
</dbReference>
<dbReference type="GO" id="GO:0004673">
    <property type="term" value="F:protein histidine kinase activity"/>
    <property type="evidence" value="ECO:0007669"/>
    <property type="project" value="UniProtKB-EC"/>
</dbReference>
<dbReference type="SUPFAM" id="SSF55785">
    <property type="entry name" value="PYP-like sensor domain (PAS domain)"/>
    <property type="match status" value="1"/>
</dbReference>
<dbReference type="PROSITE" id="PS50110">
    <property type="entry name" value="RESPONSE_REGULATORY"/>
    <property type="match status" value="2"/>
</dbReference>
<accession>A0ABQ0C809</accession>
<dbReference type="NCBIfam" id="TIGR00229">
    <property type="entry name" value="sensory_box"/>
    <property type="match status" value="1"/>
</dbReference>
<keyword evidence="6" id="KW-0472">Membrane</keyword>
<dbReference type="PRINTS" id="PR00344">
    <property type="entry name" value="BCTRLSENSOR"/>
</dbReference>
<protein>
    <recommendedName>
        <fullName evidence="2">histidine kinase</fullName>
        <ecNumber evidence="2">2.7.13.3</ecNumber>
    </recommendedName>
</protein>
<feature type="region of interest" description="Disordered" evidence="5">
    <location>
        <begin position="890"/>
        <end position="918"/>
    </location>
</feature>
<proteinExistence type="predicted"/>
<dbReference type="CDD" id="cd16922">
    <property type="entry name" value="HATPase_EvgS-ArcB-TorS-like"/>
    <property type="match status" value="1"/>
</dbReference>
<dbReference type="InterPro" id="IPR004358">
    <property type="entry name" value="Sig_transdc_His_kin-like_C"/>
</dbReference>
<dbReference type="InterPro" id="IPR000014">
    <property type="entry name" value="PAS"/>
</dbReference>
<dbReference type="InterPro" id="IPR003594">
    <property type="entry name" value="HATPase_dom"/>
</dbReference>
<dbReference type="InterPro" id="IPR005467">
    <property type="entry name" value="His_kinase_dom"/>
</dbReference>
<dbReference type="SUPFAM" id="SSF47384">
    <property type="entry name" value="Homodimeric domain of signal transducing histidine kinase"/>
    <property type="match status" value="1"/>
</dbReference>
<dbReference type="Pfam" id="PF00989">
    <property type="entry name" value="PAS"/>
    <property type="match status" value="1"/>
</dbReference>
<dbReference type="PANTHER" id="PTHR45339:SF5">
    <property type="entry name" value="HISTIDINE KINASE"/>
    <property type="match status" value="1"/>
</dbReference>
<dbReference type="InterPro" id="IPR036641">
    <property type="entry name" value="HPT_dom_sf"/>
</dbReference>
<dbReference type="SUPFAM" id="SSF47226">
    <property type="entry name" value="Histidine-containing phosphotransfer domain, HPT domain"/>
    <property type="match status" value="1"/>
</dbReference>
<evidence type="ECO:0000313" key="11">
    <source>
        <dbReference type="Proteomes" id="UP001628193"/>
    </source>
</evidence>
<feature type="transmembrane region" description="Helical" evidence="6">
    <location>
        <begin position="60"/>
        <end position="78"/>
    </location>
</feature>
<comment type="catalytic activity">
    <reaction evidence="1">
        <text>ATP + protein L-histidine = ADP + protein N-phospho-L-histidine.</text>
        <dbReference type="EC" id="2.7.13.3"/>
    </reaction>
</comment>
<dbReference type="Gene3D" id="3.40.50.2300">
    <property type="match status" value="1"/>
</dbReference>
<dbReference type="Pfam" id="PF02518">
    <property type="entry name" value="HATPase_c"/>
    <property type="match status" value="1"/>
</dbReference>
<dbReference type="InterPro" id="IPR011006">
    <property type="entry name" value="CheY-like_superfamily"/>
</dbReference>
<dbReference type="EMBL" id="BAAFGK010000004">
    <property type="protein sequence ID" value="GAB0056840.1"/>
    <property type="molecule type" value="Genomic_DNA"/>
</dbReference>
<organism evidence="10 11">
    <name type="scientific">Candidatus Magnetaquiglobus chichijimensis</name>
    <dbReference type="NCBI Taxonomy" id="3141448"/>
    <lineage>
        <taxon>Bacteria</taxon>
        <taxon>Pseudomonadati</taxon>
        <taxon>Pseudomonadota</taxon>
        <taxon>Magnetococcia</taxon>
        <taxon>Magnetococcales</taxon>
        <taxon>Candidatus Magnetaquicoccaceae</taxon>
        <taxon>Candidatus Magnetaquiglobus</taxon>
    </lineage>
</organism>
<keyword evidence="10" id="KW-0808">Transferase</keyword>
<dbReference type="Gene3D" id="3.30.565.10">
    <property type="entry name" value="Histidine kinase-like ATPase, C-terminal domain"/>
    <property type="match status" value="1"/>
</dbReference>
<reference evidence="10 11" key="1">
    <citation type="submission" date="2024-09" db="EMBL/GenBank/DDBJ databases">
        <title>Draft genome sequence of Candidatus Magnetaquicoccaceae bacterium FCR-1.</title>
        <authorList>
            <person name="Shimoshige H."/>
            <person name="Shimamura S."/>
            <person name="Taoka A."/>
            <person name="Kobayashi H."/>
            <person name="Maekawa T."/>
        </authorList>
    </citation>
    <scope>NUCLEOTIDE SEQUENCE [LARGE SCALE GENOMIC DNA]</scope>
    <source>
        <strain evidence="10 11">FCR-1</strain>
    </source>
</reference>
<dbReference type="PROSITE" id="PS50112">
    <property type="entry name" value="PAS"/>
    <property type="match status" value="1"/>
</dbReference>
<evidence type="ECO:0000259" key="9">
    <source>
        <dbReference type="PROSITE" id="PS50112"/>
    </source>
</evidence>
<dbReference type="InterPro" id="IPR001789">
    <property type="entry name" value="Sig_transdc_resp-reg_receiver"/>
</dbReference>
<evidence type="ECO:0000313" key="10">
    <source>
        <dbReference type="EMBL" id="GAB0056840.1"/>
    </source>
</evidence>
<dbReference type="InterPro" id="IPR036097">
    <property type="entry name" value="HisK_dim/P_sf"/>
</dbReference>
<sequence>MTARHRTEGHTTPETVETERLTLFGTGVWPLIGAYLLGCLVAVAGFMADAELNHAPVEGGVILLFALLIAWLAHRLLIRPHRRERARDAARIVELNRYHHDILDSMANGLLVIDDQGRIQTVNRALARLIGTPPAELIGLRAVDLFVEPDPKRARAPDFSPPSQLETVLRAVGGETIPVTLRASRLEGLTDHTHATILVIEDLTERRHAEACLARIQSHLREMVEERTAKLEKAMLAANAANQAKNEFLANMSHEIRSPMTAIIGMTDLVLGTRLSGEQRDKLTIVQGASHNLLTLINGILDLAKIEAGQLRLERISFDLRAVVENVCDLVAVKAHEKELELFCYIAPETPEMVIGDPNRLSQILINLISNAIKFTDEGDVTILVQRADPVPPAGEEETGTGRDFGVMFSVADTGIGIPDKHHARIFERFTQADGSITRRFGGTGLGLTISRMLAEMMGGTIRLESEWGEGSIFHVLLRFPPGRRNAPEATPDAPSLPVRPVVGQALAGVRILIADPHPMGRTIATEILHEFGAVVGEVDEWQAMLAALDAAHAENRPWEVVLLDERMILVLGARLETLTGHPGWMGKAAILLPTNRRPADLPAVAELLEIITIIKPVKRLSLLRSIQAILEGRLHEATHEPESWLANIPVTPSLRILLAEDLEENRELAADVLEKAGHQVVPVKDGQEALDRMEAGPPFDLVLTDLHMPRMDGYELTRRIREGCTAQAMVPVVAVTARALPGERALCFASGMTEFLVKPYRPLDLLHAVSRAASKQSALRKGPPRKEPGLLTPVEDRIAFEEAAERLLEGTTPLLEPLRTALGDKNGRRAREQCETIKRLALGLGAERLKLKAVRLGTAARAEEWLKAGKLFRELEMECDQALLAVRDLNDPTREPGTLEPLPTRMVNPDSTPLPSE</sequence>
<comment type="caution">
    <text evidence="10">The sequence shown here is derived from an EMBL/GenBank/DDBJ whole genome shotgun (WGS) entry which is preliminary data.</text>
</comment>
<evidence type="ECO:0000259" key="8">
    <source>
        <dbReference type="PROSITE" id="PS50110"/>
    </source>
</evidence>
<dbReference type="PROSITE" id="PS50109">
    <property type="entry name" value="HIS_KIN"/>
    <property type="match status" value="1"/>
</dbReference>
<feature type="domain" description="Response regulatory" evidence="8">
    <location>
        <begin position="511"/>
        <end position="631"/>
    </location>
</feature>
<dbReference type="SUPFAM" id="SSF52172">
    <property type="entry name" value="CheY-like"/>
    <property type="match status" value="2"/>
</dbReference>
<dbReference type="SMART" id="SM00387">
    <property type="entry name" value="HATPase_c"/>
    <property type="match status" value="1"/>
</dbReference>
<dbReference type="Pfam" id="PF00512">
    <property type="entry name" value="HisKA"/>
    <property type="match status" value="1"/>
</dbReference>
<dbReference type="Pfam" id="PF00072">
    <property type="entry name" value="Response_reg"/>
    <property type="match status" value="1"/>
</dbReference>
<feature type="modified residue" description="4-aspartylphosphate" evidence="4">
    <location>
        <position position="706"/>
    </location>
</feature>
<keyword evidence="3 4" id="KW-0597">Phosphoprotein</keyword>
<dbReference type="SUPFAM" id="SSF55874">
    <property type="entry name" value="ATPase domain of HSP90 chaperone/DNA topoisomerase II/histidine kinase"/>
    <property type="match status" value="1"/>
</dbReference>
<keyword evidence="11" id="KW-1185">Reference proteome</keyword>
<dbReference type="InterPro" id="IPR035965">
    <property type="entry name" value="PAS-like_dom_sf"/>
</dbReference>
<dbReference type="CDD" id="cd17546">
    <property type="entry name" value="REC_hyHK_CKI1_RcsC-like"/>
    <property type="match status" value="1"/>
</dbReference>
<dbReference type="CDD" id="cd00130">
    <property type="entry name" value="PAS"/>
    <property type="match status" value="1"/>
</dbReference>
<keyword evidence="6" id="KW-1133">Transmembrane helix</keyword>